<dbReference type="GO" id="GO:0000976">
    <property type="term" value="F:transcription cis-regulatory region binding"/>
    <property type="evidence" value="ECO:0007669"/>
    <property type="project" value="TreeGrafter"/>
</dbReference>
<dbReference type="STRING" id="1220188.A0A4S3JND1"/>
<evidence type="ECO:0008006" key="5">
    <source>
        <dbReference type="Google" id="ProtNLM"/>
    </source>
</evidence>
<evidence type="ECO:0000256" key="1">
    <source>
        <dbReference type="ARBA" id="ARBA00023242"/>
    </source>
</evidence>
<evidence type="ECO:0000313" key="4">
    <source>
        <dbReference type="Proteomes" id="UP000308092"/>
    </source>
</evidence>
<dbReference type="EMBL" id="SOSA01000084">
    <property type="protein sequence ID" value="THC97169.1"/>
    <property type="molecule type" value="Genomic_DNA"/>
</dbReference>
<reference evidence="3 4" key="1">
    <citation type="submission" date="2019-03" db="EMBL/GenBank/DDBJ databases">
        <title>The genome sequence of a newly discovered highly antifungal drug resistant Aspergillus species, Aspergillus tanneri NIH 1004.</title>
        <authorList>
            <person name="Mounaud S."/>
            <person name="Singh I."/>
            <person name="Joardar V."/>
            <person name="Pakala S."/>
            <person name="Pakala S."/>
            <person name="Venepally P."/>
            <person name="Hoover J."/>
            <person name="Nierman W."/>
            <person name="Chung J."/>
            <person name="Losada L."/>
        </authorList>
    </citation>
    <scope>NUCLEOTIDE SEQUENCE [LARGE SCALE GENOMIC DNA]</scope>
    <source>
        <strain evidence="3 4">NIH1004</strain>
    </source>
</reference>
<dbReference type="AlphaFoldDB" id="A0A4S3JND1"/>
<sequence length="424" mass="47131">MHHRSHDGCWTCKARHRKCDRYEVRLRWGTGIASRGRFTGAKVPVVTSIPKGARQSQSLAAADTLERNLSAPDPAGMTRTEEERLFQECKSSDSLTWSLLTRQSSHPELISCIRRRFAKKISDPHSRRCANSRKHSVNLFRSELRSATVLKDGTFTAGLLLCSTGMMHGLPWATHLQEMHHILQLHEIDTPDPPTGLRAHLLDVMGVMDLPTCRVGGMNPSLGVWRRYCRNRHPRNPHRVEVVSGLPRSLLDLFSCIGEGQGGTTEDDFWNWPGTKGTLLQCQLWEAYRLAGVLTVRCSSYGPLRAGSPRCMQDKRQPSTEVLVVRILSHVDATGRGGDSISEGKDGVMAQAVHYPVFMAGLQTDILNGNPELKPVIRRSFSGAVGRGRALLDLLEDWWDDGSACMQAPHYSMGLIYDVGSCMG</sequence>
<keyword evidence="1" id="KW-0539">Nucleus</keyword>
<dbReference type="VEuPathDB" id="FungiDB:EYZ11_003334"/>
<evidence type="ECO:0000313" key="3">
    <source>
        <dbReference type="EMBL" id="THC97169.1"/>
    </source>
</evidence>
<proteinExistence type="predicted"/>
<name>A0A4S3JND1_9EURO</name>
<gene>
    <name evidence="3" type="ORF">EYZ11_003334</name>
</gene>
<dbReference type="PANTHER" id="PTHR37534">
    <property type="entry name" value="TRANSCRIPTIONAL ACTIVATOR PROTEIN UGA3"/>
    <property type="match status" value="1"/>
</dbReference>
<dbReference type="GO" id="GO:0003700">
    <property type="term" value="F:DNA-binding transcription factor activity"/>
    <property type="evidence" value="ECO:0007669"/>
    <property type="project" value="TreeGrafter"/>
</dbReference>
<organism evidence="3 4">
    <name type="scientific">Aspergillus tanneri</name>
    <dbReference type="NCBI Taxonomy" id="1220188"/>
    <lineage>
        <taxon>Eukaryota</taxon>
        <taxon>Fungi</taxon>
        <taxon>Dikarya</taxon>
        <taxon>Ascomycota</taxon>
        <taxon>Pezizomycotina</taxon>
        <taxon>Eurotiomycetes</taxon>
        <taxon>Eurotiomycetidae</taxon>
        <taxon>Eurotiales</taxon>
        <taxon>Aspergillaceae</taxon>
        <taxon>Aspergillus</taxon>
        <taxon>Aspergillus subgen. Circumdati</taxon>
    </lineage>
</organism>
<comment type="caution">
    <text evidence="3">The sequence shown here is derived from an EMBL/GenBank/DDBJ whole genome shotgun (WGS) entry which is preliminary data.</text>
</comment>
<dbReference type="Proteomes" id="UP000308092">
    <property type="component" value="Unassembled WGS sequence"/>
</dbReference>
<keyword evidence="4" id="KW-1185">Reference proteome</keyword>
<feature type="region of interest" description="Disordered" evidence="2">
    <location>
        <begin position="52"/>
        <end position="77"/>
    </location>
</feature>
<evidence type="ECO:0000256" key="2">
    <source>
        <dbReference type="SAM" id="MobiDB-lite"/>
    </source>
</evidence>
<accession>A0A4S3JND1</accession>
<dbReference type="PANTHER" id="PTHR37534:SF44">
    <property type="entry name" value="ZN(II)2CYS6 TRANSCRIPTION FACTOR (EUROFUNG)"/>
    <property type="match status" value="1"/>
</dbReference>
<dbReference type="GO" id="GO:0005634">
    <property type="term" value="C:nucleus"/>
    <property type="evidence" value="ECO:0007669"/>
    <property type="project" value="TreeGrafter"/>
</dbReference>
<dbReference type="GO" id="GO:0045944">
    <property type="term" value="P:positive regulation of transcription by RNA polymerase II"/>
    <property type="evidence" value="ECO:0007669"/>
    <property type="project" value="TreeGrafter"/>
</dbReference>
<protein>
    <recommendedName>
        <fullName evidence="5">Zn(2)-C6 fungal-type domain-containing protein</fullName>
    </recommendedName>
</protein>